<gene>
    <name evidence="1" type="ORF">LEP1GSC199_3498</name>
</gene>
<proteinExistence type="predicted"/>
<dbReference type="AlphaFoldDB" id="N1W5C6"/>
<dbReference type="InterPro" id="IPR016541">
    <property type="entry name" value="UCP008505"/>
</dbReference>
<evidence type="ECO:0000313" key="2">
    <source>
        <dbReference type="Proteomes" id="UP000012227"/>
    </source>
</evidence>
<dbReference type="Pfam" id="PF14367">
    <property type="entry name" value="DUF4411"/>
    <property type="match status" value="1"/>
</dbReference>
<protein>
    <submittedName>
        <fullName evidence="1">PF14367 domain protein</fullName>
    </submittedName>
</protein>
<dbReference type="STRING" id="1218591.LEP1GSC199_3498"/>
<dbReference type="RefSeq" id="WP_002977197.1">
    <property type="nucleotide sequence ID" value="NZ_AOGY02000014.1"/>
</dbReference>
<sequence>MLDANVLIDANRDYYPIEDIPEFWDWILFNAENDKVKIPIEILEELINGNDLLAKWCKKNKKILTLDESAEPEKVSQCVEIAYSTNPNDIDVEKLGRDPFLLSYAIEDANSRTIVTTEISKPSKKGVNRKLPDACESLNIQCVHSFQFFKVLQFKTNWKSSLK</sequence>
<reference evidence="1 2" key="1">
    <citation type="submission" date="2013-03" db="EMBL/GenBank/DDBJ databases">
        <authorList>
            <person name="Harkins D.M."/>
            <person name="Durkin A.S."/>
            <person name="Brinkac L.M."/>
            <person name="Haft D.H."/>
            <person name="Selengut J.D."/>
            <person name="Sanka R."/>
            <person name="DePew J."/>
            <person name="Purushe J."/>
            <person name="Galloway R.L."/>
            <person name="Vinetz J.M."/>
            <person name="Sutton G.G."/>
            <person name="Nierman W.C."/>
            <person name="Fouts D.E."/>
        </authorList>
    </citation>
    <scope>NUCLEOTIDE SEQUENCE [LARGE SCALE GENOMIC DNA]</scope>
    <source>
        <strain evidence="1 2">Waz Holland</strain>
    </source>
</reference>
<evidence type="ECO:0000313" key="1">
    <source>
        <dbReference type="EMBL" id="EMY71454.1"/>
    </source>
</evidence>
<dbReference type="Proteomes" id="UP000012227">
    <property type="component" value="Unassembled WGS sequence"/>
</dbReference>
<name>N1W5C6_9LEPT</name>
<organism evidence="1 2">
    <name type="scientific">Leptospira vanthielii serovar Holland str. Waz Holland = ATCC 700522</name>
    <dbReference type="NCBI Taxonomy" id="1218591"/>
    <lineage>
        <taxon>Bacteria</taxon>
        <taxon>Pseudomonadati</taxon>
        <taxon>Spirochaetota</taxon>
        <taxon>Spirochaetia</taxon>
        <taxon>Leptospirales</taxon>
        <taxon>Leptospiraceae</taxon>
        <taxon>Leptospira</taxon>
    </lineage>
</organism>
<dbReference type="EMBL" id="AOGY02000014">
    <property type="protein sequence ID" value="EMY71454.1"/>
    <property type="molecule type" value="Genomic_DNA"/>
</dbReference>
<comment type="caution">
    <text evidence="1">The sequence shown here is derived from an EMBL/GenBank/DDBJ whole genome shotgun (WGS) entry which is preliminary data.</text>
</comment>
<accession>N1W5C6</accession>